<organism evidence="6 7">
    <name type="scientific">Candidatus Kaiserbacteria bacterium CG10_big_fil_rev_8_21_14_0_10_59_10</name>
    <dbReference type="NCBI Taxonomy" id="1974612"/>
    <lineage>
        <taxon>Bacteria</taxon>
        <taxon>Candidatus Kaiseribacteriota</taxon>
    </lineage>
</organism>
<dbReference type="PANTHER" id="PTHR12191">
    <property type="entry name" value="SOLUTE CARRIER FAMILY 39"/>
    <property type="match status" value="1"/>
</dbReference>
<dbReference type="EMBL" id="PFBM01000005">
    <property type="protein sequence ID" value="PIR82769.1"/>
    <property type="molecule type" value="Genomic_DNA"/>
</dbReference>
<comment type="subcellular location">
    <subcellularLocation>
        <location evidence="1">Membrane</location>
        <topology evidence="1">Multi-pass membrane protein</topology>
    </subcellularLocation>
</comment>
<evidence type="ECO:0000256" key="3">
    <source>
        <dbReference type="ARBA" id="ARBA00022989"/>
    </source>
</evidence>
<dbReference type="GO" id="GO:0071578">
    <property type="term" value="P:zinc ion import across plasma membrane"/>
    <property type="evidence" value="ECO:0007669"/>
    <property type="project" value="TreeGrafter"/>
</dbReference>
<comment type="caution">
    <text evidence="6">The sequence shown here is derived from an EMBL/GenBank/DDBJ whole genome shotgun (WGS) entry which is preliminary data.</text>
</comment>
<keyword evidence="4 5" id="KW-0472">Membrane</keyword>
<sequence>MTIAVILIAAFVIMLASLAGVLFTFKALGTWMHLRLAYLTTFAAGVLAVLVWHLFEEALHEGEGWLVALSALGGVAILELLRRFLPGADAHHHHEAPMDHAHTGIDGRRLLVSDSFHHITDGFLIVPAFLVDWRLGVAASVGIFLHEVVLQIAQFFILKEAGYSNRRALALNFAVASTLLIGVFLSLALSAFETLLVILTGIAAGGFLWVIARDLVPHALVAARAHGAWARHAGAALLGVFLMVGAGALVPHELHEEIGHEGEHHEEEVNEGLAHESA</sequence>
<dbReference type="GO" id="GO:0005385">
    <property type="term" value="F:zinc ion transmembrane transporter activity"/>
    <property type="evidence" value="ECO:0007669"/>
    <property type="project" value="TreeGrafter"/>
</dbReference>
<dbReference type="PANTHER" id="PTHR12191:SF21">
    <property type="entry name" value="ZINC TRANSPORTER ZIP4"/>
    <property type="match status" value="1"/>
</dbReference>
<evidence type="ECO:0000256" key="1">
    <source>
        <dbReference type="ARBA" id="ARBA00004141"/>
    </source>
</evidence>
<evidence type="ECO:0008006" key="8">
    <source>
        <dbReference type="Google" id="ProtNLM"/>
    </source>
</evidence>
<name>A0A2H0U8N8_9BACT</name>
<evidence type="ECO:0000313" key="7">
    <source>
        <dbReference type="Proteomes" id="UP000231379"/>
    </source>
</evidence>
<dbReference type="GO" id="GO:0005886">
    <property type="term" value="C:plasma membrane"/>
    <property type="evidence" value="ECO:0007669"/>
    <property type="project" value="TreeGrafter"/>
</dbReference>
<dbReference type="InterPro" id="IPR050799">
    <property type="entry name" value="ZIP_Transporter"/>
</dbReference>
<feature type="transmembrane region" description="Helical" evidence="5">
    <location>
        <begin position="228"/>
        <end position="250"/>
    </location>
</feature>
<evidence type="ECO:0000313" key="6">
    <source>
        <dbReference type="EMBL" id="PIR82769.1"/>
    </source>
</evidence>
<dbReference type="Proteomes" id="UP000231379">
    <property type="component" value="Unassembled WGS sequence"/>
</dbReference>
<dbReference type="GO" id="GO:0140410">
    <property type="term" value="F:monoatomic cation:bicarbonate symporter activity"/>
    <property type="evidence" value="ECO:0007669"/>
    <property type="project" value="TreeGrafter"/>
</dbReference>
<proteinExistence type="predicted"/>
<dbReference type="AlphaFoldDB" id="A0A2H0U8N8"/>
<feature type="transmembrane region" description="Helical" evidence="5">
    <location>
        <begin position="6"/>
        <end position="25"/>
    </location>
</feature>
<evidence type="ECO:0000256" key="2">
    <source>
        <dbReference type="ARBA" id="ARBA00022692"/>
    </source>
</evidence>
<evidence type="ECO:0000256" key="4">
    <source>
        <dbReference type="ARBA" id="ARBA00023136"/>
    </source>
</evidence>
<dbReference type="Pfam" id="PF02535">
    <property type="entry name" value="Zip"/>
    <property type="match status" value="1"/>
</dbReference>
<gene>
    <name evidence="6" type="ORF">COU20_00360</name>
</gene>
<dbReference type="GO" id="GO:0030003">
    <property type="term" value="P:intracellular monoatomic cation homeostasis"/>
    <property type="evidence" value="ECO:0007669"/>
    <property type="project" value="TreeGrafter"/>
</dbReference>
<feature type="transmembrane region" description="Helical" evidence="5">
    <location>
        <begin position="169"/>
        <end position="189"/>
    </location>
</feature>
<keyword evidence="2 5" id="KW-0812">Transmembrane</keyword>
<feature type="transmembrane region" description="Helical" evidence="5">
    <location>
        <begin position="37"/>
        <end position="55"/>
    </location>
</feature>
<feature type="transmembrane region" description="Helical" evidence="5">
    <location>
        <begin position="133"/>
        <end position="157"/>
    </location>
</feature>
<evidence type="ECO:0000256" key="5">
    <source>
        <dbReference type="SAM" id="Phobius"/>
    </source>
</evidence>
<reference evidence="7" key="1">
    <citation type="submission" date="2017-09" db="EMBL/GenBank/DDBJ databases">
        <title>Depth-based differentiation of microbial function through sediment-hosted aquifers and enrichment of novel symbionts in the deep terrestrial subsurface.</title>
        <authorList>
            <person name="Probst A.J."/>
            <person name="Ladd B."/>
            <person name="Jarett J.K."/>
            <person name="Geller-Mcgrath D.E."/>
            <person name="Sieber C.M.K."/>
            <person name="Emerson J.B."/>
            <person name="Anantharaman K."/>
            <person name="Thomas B.C."/>
            <person name="Malmstrom R."/>
            <person name="Stieglmeier M."/>
            <person name="Klingl A."/>
            <person name="Woyke T."/>
            <person name="Ryan C.M."/>
            <person name="Banfield J.F."/>
        </authorList>
    </citation>
    <scope>NUCLEOTIDE SEQUENCE [LARGE SCALE GENOMIC DNA]</scope>
</reference>
<feature type="transmembrane region" description="Helical" evidence="5">
    <location>
        <begin position="195"/>
        <end position="216"/>
    </location>
</feature>
<accession>A0A2H0U8N8</accession>
<protein>
    <recommendedName>
        <fullName evidence="8">ZIP family metal transporter</fullName>
    </recommendedName>
</protein>
<keyword evidence="3 5" id="KW-1133">Transmembrane helix</keyword>
<dbReference type="InterPro" id="IPR003689">
    <property type="entry name" value="ZIP"/>
</dbReference>